<evidence type="ECO:0000256" key="6">
    <source>
        <dbReference type="ARBA" id="ARBA00022989"/>
    </source>
</evidence>
<dbReference type="InterPro" id="IPR045851">
    <property type="entry name" value="AMP-bd_C_sf"/>
</dbReference>
<evidence type="ECO:0000256" key="3">
    <source>
        <dbReference type="ARBA" id="ARBA00007971"/>
    </source>
</evidence>
<dbReference type="GO" id="GO:0009431">
    <property type="term" value="C:bacterial-type flagellum basal body, MS ring"/>
    <property type="evidence" value="ECO:0007669"/>
    <property type="project" value="InterPro"/>
</dbReference>
<dbReference type="Pfam" id="PF08345">
    <property type="entry name" value="YscJ_FliF_C"/>
    <property type="match status" value="1"/>
</dbReference>
<keyword evidence="6 10" id="KW-1133">Transmembrane helix</keyword>
<sequence length="500" mass="56429">MNVLSGELVEKFKNSWTEKPGTEKVKIIAAMFFLLTTLTMLSLLLLSSDMETVFTNLNNQDIAEISMKLRERNIDFKVVDDGTGLQVNKDKADEVRMYMASLQLPKNSGVIGYELLENISRFAPESERQMLYLQALQGEIKRNIELFEEVNSAQVIITMPKDSIYVRDREPAKAAVTVFLQQGVRLSQNQIMGIKHLVAHSVESLDASDVFLTDQNMRPLDGDSFSDDQFLTDNMRKNMQLQEEFQTNLEQSLTSLLEIYYGEVAVKVNAELNFDRLVRETQLFDPLTNGERIIRSMEVLEEMYRNTGDYNPADGEVPYYPGLDDNSSEAERRQEIINYEINQVKEHLVVAPGAVKRLSVAVMVNQELNEQEKTAINDFVAVASGLDTINRMDQISIIGGVFAAPSEQPDGDATVEIKLPWLTRDVALILGSLFGSIIIFGLFLTRKKKEYQIPPIAATTDPNPDIDLNLHKDKADTLKKLAKSNPEGFSKVLKTWLAEE</sequence>
<dbReference type="InterPro" id="IPR000067">
    <property type="entry name" value="FlgMring_FliF"/>
</dbReference>
<comment type="similarity">
    <text evidence="3 9">Belongs to the FliF family.</text>
</comment>
<evidence type="ECO:0000313" key="14">
    <source>
        <dbReference type="Proteomes" id="UP000516160"/>
    </source>
</evidence>
<accession>A0A7G9WCK3</accession>
<dbReference type="PANTHER" id="PTHR30046">
    <property type="entry name" value="FLAGELLAR M-RING PROTEIN"/>
    <property type="match status" value="1"/>
</dbReference>
<name>A0A7G9WCK3_ALKCA</name>
<evidence type="ECO:0000313" key="13">
    <source>
        <dbReference type="EMBL" id="QNO16415.1"/>
    </source>
</evidence>
<dbReference type="PANTHER" id="PTHR30046:SF0">
    <property type="entry name" value="FLAGELLAR M-RING PROTEIN"/>
    <property type="match status" value="1"/>
</dbReference>
<dbReference type="NCBIfam" id="TIGR00206">
    <property type="entry name" value="fliF"/>
    <property type="match status" value="1"/>
</dbReference>
<keyword evidence="13" id="KW-0966">Cell projection</keyword>
<evidence type="ECO:0000256" key="1">
    <source>
        <dbReference type="ARBA" id="ARBA00004117"/>
    </source>
</evidence>
<evidence type="ECO:0000256" key="7">
    <source>
        <dbReference type="ARBA" id="ARBA00023136"/>
    </source>
</evidence>
<keyword evidence="7 10" id="KW-0472">Membrane</keyword>
<gene>
    <name evidence="13" type="primary">fliF</name>
    <name evidence="13" type="ORF">HYG86_17355</name>
</gene>
<organism evidence="13 14">
    <name type="scientific">Alkalicella caledoniensis</name>
    <dbReference type="NCBI Taxonomy" id="2731377"/>
    <lineage>
        <taxon>Bacteria</taxon>
        <taxon>Bacillati</taxon>
        <taxon>Bacillota</taxon>
        <taxon>Clostridia</taxon>
        <taxon>Eubacteriales</taxon>
        <taxon>Proteinivoracaceae</taxon>
        <taxon>Alkalicella</taxon>
    </lineage>
</organism>
<dbReference type="GO" id="GO:0003774">
    <property type="term" value="F:cytoskeletal motor activity"/>
    <property type="evidence" value="ECO:0007669"/>
    <property type="project" value="InterPro"/>
</dbReference>
<dbReference type="PRINTS" id="PR01009">
    <property type="entry name" value="FLGMRINGFLIF"/>
</dbReference>
<keyword evidence="8 9" id="KW-0975">Bacterial flagellum</keyword>
<proteinExistence type="inferred from homology"/>
<dbReference type="GO" id="GO:0005886">
    <property type="term" value="C:plasma membrane"/>
    <property type="evidence" value="ECO:0007669"/>
    <property type="project" value="UniProtKB-SubCell"/>
</dbReference>
<dbReference type="EMBL" id="CP058559">
    <property type="protein sequence ID" value="QNO16415.1"/>
    <property type="molecule type" value="Genomic_DNA"/>
</dbReference>
<keyword evidence="13" id="KW-0969">Cilium</keyword>
<feature type="transmembrane region" description="Helical" evidence="10">
    <location>
        <begin position="27"/>
        <end position="46"/>
    </location>
</feature>
<dbReference type="InterPro" id="IPR043427">
    <property type="entry name" value="YscJ/FliF"/>
</dbReference>
<dbReference type="AlphaFoldDB" id="A0A7G9WCK3"/>
<dbReference type="KEGG" id="acae:HYG86_17355"/>
<evidence type="ECO:0000259" key="12">
    <source>
        <dbReference type="Pfam" id="PF08345"/>
    </source>
</evidence>
<feature type="domain" description="Flagellar M-ring N-terminal" evidence="11">
    <location>
        <begin position="48"/>
        <end position="220"/>
    </location>
</feature>
<evidence type="ECO:0000256" key="10">
    <source>
        <dbReference type="SAM" id="Phobius"/>
    </source>
</evidence>
<dbReference type="Proteomes" id="UP000516160">
    <property type="component" value="Chromosome"/>
</dbReference>
<dbReference type="InterPro" id="IPR013556">
    <property type="entry name" value="Flag_M-ring_C"/>
</dbReference>
<reference evidence="13 14" key="1">
    <citation type="submission" date="2020-07" db="EMBL/GenBank/DDBJ databases">
        <title>Alkalicella. sp. LB2 genome.</title>
        <authorList>
            <person name="Postec A."/>
            <person name="Quemeneur M."/>
        </authorList>
    </citation>
    <scope>NUCLEOTIDE SEQUENCE [LARGE SCALE GENOMIC DNA]</scope>
    <source>
        <strain evidence="13 14">LB2</strain>
    </source>
</reference>
<keyword evidence="4" id="KW-1003">Cell membrane</keyword>
<keyword evidence="13" id="KW-0282">Flagellum</keyword>
<evidence type="ECO:0000256" key="9">
    <source>
        <dbReference type="PIRNR" id="PIRNR004862"/>
    </source>
</evidence>
<dbReference type="InterPro" id="IPR006182">
    <property type="entry name" value="FliF_N_dom"/>
</dbReference>
<evidence type="ECO:0000259" key="11">
    <source>
        <dbReference type="Pfam" id="PF01514"/>
    </source>
</evidence>
<evidence type="ECO:0000256" key="4">
    <source>
        <dbReference type="ARBA" id="ARBA00022475"/>
    </source>
</evidence>
<evidence type="ECO:0000256" key="8">
    <source>
        <dbReference type="ARBA" id="ARBA00023143"/>
    </source>
</evidence>
<feature type="domain" description="Flagellar M-ring C-terminal" evidence="12">
    <location>
        <begin position="262"/>
        <end position="398"/>
    </location>
</feature>
<evidence type="ECO:0000256" key="5">
    <source>
        <dbReference type="ARBA" id="ARBA00022692"/>
    </source>
</evidence>
<dbReference type="Pfam" id="PF01514">
    <property type="entry name" value="YscJ_FliF"/>
    <property type="match status" value="1"/>
</dbReference>
<keyword evidence="14" id="KW-1185">Reference proteome</keyword>
<comment type="function">
    <text evidence="9">The M ring may be actively involved in energy transduction.</text>
</comment>
<dbReference type="RefSeq" id="WP_213166806.1">
    <property type="nucleotide sequence ID" value="NZ_CP058559.1"/>
</dbReference>
<comment type="subcellular location">
    <subcellularLocation>
        <location evidence="1 9">Bacterial flagellum basal body</location>
    </subcellularLocation>
    <subcellularLocation>
        <location evidence="2">Cell membrane</location>
        <topology evidence="2">Multi-pass membrane protein</topology>
    </subcellularLocation>
</comment>
<evidence type="ECO:0000256" key="2">
    <source>
        <dbReference type="ARBA" id="ARBA00004651"/>
    </source>
</evidence>
<dbReference type="Gene3D" id="3.30.300.30">
    <property type="match status" value="1"/>
</dbReference>
<keyword evidence="5 10" id="KW-0812">Transmembrane</keyword>
<feature type="transmembrane region" description="Helical" evidence="10">
    <location>
        <begin position="426"/>
        <end position="444"/>
    </location>
</feature>
<dbReference type="PIRSF" id="PIRSF004862">
    <property type="entry name" value="FliF"/>
    <property type="match status" value="1"/>
</dbReference>
<dbReference type="GO" id="GO:0071973">
    <property type="term" value="P:bacterial-type flagellum-dependent cell motility"/>
    <property type="evidence" value="ECO:0007669"/>
    <property type="project" value="InterPro"/>
</dbReference>
<protein>
    <recommendedName>
        <fullName evidence="9">Flagellar M-ring protein</fullName>
    </recommendedName>
</protein>